<organism evidence="2 3">
    <name type="scientific">Marinomonas colpomeniae</name>
    <dbReference type="NCBI Taxonomy" id="2774408"/>
    <lineage>
        <taxon>Bacteria</taxon>
        <taxon>Pseudomonadati</taxon>
        <taxon>Pseudomonadota</taxon>
        <taxon>Gammaproteobacteria</taxon>
        <taxon>Oceanospirillales</taxon>
        <taxon>Oceanospirillaceae</taxon>
        <taxon>Marinomonas</taxon>
    </lineage>
</organism>
<dbReference type="Gene3D" id="1.10.3210.10">
    <property type="entry name" value="Hypothetical protein af1432"/>
    <property type="match status" value="1"/>
</dbReference>
<evidence type="ECO:0000313" key="2">
    <source>
        <dbReference type="EMBL" id="MBD5772056.1"/>
    </source>
</evidence>
<accession>A0ABR8P188</accession>
<proteinExistence type="predicted"/>
<dbReference type="InterPro" id="IPR013976">
    <property type="entry name" value="HDOD"/>
</dbReference>
<dbReference type="Proteomes" id="UP000604161">
    <property type="component" value="Unassembled WGS sequence"/>
</dbReference>
<name>A0ABR8P188_9GAMM</name>
<gene>
    <name evidence="2" type="ORF">IF202_13495</name>
</gene>
<comment type="caution">
    <text evidence="2">The sequence shown here is derived from an EMBL/GenBank/DDBJ whole genome shotgun (WGS) entry which is preliminary data.</text>
</comment>
<reference evidence="2 3" key="1">
    <citation type="submission" date="2020-09" db="EMBL/GenBank/DDBJ databases">
        <title>Marinomonas sp. nov., isolated from the cysticercosis algae of Qingdao, China.</title>
        <authorList>
            <person name="Sun X."/>
        </authorList>
    </citation>
    <scope>NUCLEOTIDE SEQUENCE [LARGE SCALE GENOMIC DNA]</scope>
    <source>
        <strain evidence="2 3">SM2066</strain>
    </source>
</reference>
<dbReference type="EMBL" id="JACYFC010000004">
    <property type="protein sequence ID" value="MBD5772056.1"/>
    <property type="molecule type" value="Genomic_DNA"/>
</dbReference>
<feature type="domain" description="HDOD" evidence="1">
    <location>
        <begin position="192"/>
        <end position="376"/>
    </location>
</feature>
<evidence type="ECO:0000313" key="3">
    <source>
        <dbReference type="Proteomes" id="UP000604161"/>
    </source>
</evidence>
<dbReference type="SUPFAM" id="SSF109604">
    <property type="entry name" value="HD-domain/PDEase-like"/>
    <property type="match status" value="1"/>
</dbReference>
<dbReference type="PANTHER" id="PTHR33525">
    <property type="match status" value="1"/>
</dbReference>
<dbReference type="InterPro" id="IPR052340">
    <property type="entry name" value="RNase_Y/CdgJ"/>
</dbReference>
<protein>
    <submittedName>
        <fullName evidence="2">HDOD domain-containing protein</fullName>
    </submittedName>
</protein>
<dbReference type="Pfam" id="PF08668">
    <property type="entry name" value="HDOD"/>
    <property type="match status" value="1"/>
</dbReference>
<keyword evidence="3" id="KW-1185">Reference proteome</keyword>
<sequence length="395" mass="44695">MKNNDILFCRETVVNSLSQTMAYHILHSKNAVIDIENSFLSSIFFDVDINEITHQKTFFIEMSIEELSNLPLHQNACMIIFLNTQALSEQNHLDMLNDLRLQGFQLGIINPDPKVLSDDFLSIFSYVLFSLDSLPINTIIEHCSDSLLVHKNLWINKIETSDQFTLMKDGIPNAYFSGDFIKKTTLIKGKKVLNYKTILFDLLTELNNSDTSIQVLAACIERDPALTYRIIKLTHTSIYHSQFNVSTAQRAVEIIGIRDLIKWASLVMLASISGKPASLVSMAISRAFFCQNISEVLFPKSNGAFLVGLFSFLPSFFDEDLPTLLKELPLDENIKAALLEYSGNLGGVLKIVEAYEAGRWEKIPFKQLEYKGISKQTLKGLYVESFRHAREVSSL</sequence>
<dbReference type="PANTHER" id="PTHR33525:SF4">
    <property type="entry name" value="CYCLIC DI-GMP PHOSPHODIESTERASE CDGJ"/>
    <property type="match status" value="1"/>
</dbReference>
<dbReference type="PROSITE" id="PS51833">
    <property type="entry name" value="HDOD"/>
    <property type="match status" value="1"/>
</dbReference>
<dbReference type="RefSeq" id="WP_191595436.1">
    <property type="nucleotide sequence ID" value="NZ_JACYFC010000004.1"/>
</dbReference>
<evidence type="ECO:0000259" key="1">
    <source>
        <dbReference type="PROSITE" id="PS51833"/>
    </source>
</evidence>